<dbReference type="Pfam" id="PF07731">
    <property type="entry name" value="Cu-oxidase_2"/>
    <property type="match status" value="1"/>
</dbReference>
<dbReference type="InterPro" id="IPR002355">
    <property type="entry name" value="Cu_oxidase_Cu_BS"/>
</dbReference>
<dbReference type="KEGG" id="pyr:P186_1848"/>
<dbReference type="Proteomes" id="UP000005867">
    <property type="component" value="Chromosome"/>
</dbReference>
<protein>
    <submittedName>
        <fullName evidence="3">Multicopper oxidase</fullName>
    </submittedName>
</protein>
<dbReference type="PROSITE" id="PS00080">
    <property type="entry name" value="MULTICOPPER_OXIDASE2"/>
    <property type="match status" value="1"/>
</dbReference>
<evidence type="ECO:0000256" key="1">
    <source>
        <dbReference type="ARBA" id="ARBA00022723"/>
    </source>
</evidence>
<accession>G7VHG1</accession>
<dbReference type="InterPro" id="IPR011706">
    <property type="entry name" value="Cu-oxidase_C"/>
</dbReference>
<organism evidence="3 4">
    <name type="scientific">Pyrobaculum ferrireducens</name>
    <dbReference type="NCBI Taxonomy" id="1104324"/>
    <lineage>
        <taxon>Archaea</taxon>
        <taxon>Thermoproteota</taxon>
        <taxon>Thermoprotei</taxon>
        <taxon>Thermoproteales</taxon>
        <taxon>Thermoproteaceae</taxon>
        <taxon>Pyrobaculum</taxon>
    </lineage>
</organism>
<dbReference type="OrthoDB" id="12293at2157"/>
<dbReference type="STRING" id="1104324.P186_1848"/>
<feature type="domain" description="Plastocyanin-like" evidence="2">
    <location>
        <begin position="27"/>
        <end position="142"/>
    </location>
</feature>
<name>G7VHG1_9CREN</name>
<evidence type="ECO:0000313" key="4">
    <source>
        <dbReference type="Proteomes" id="UP000005867"/>
    </source>
</evidence>
<dbReference type="eggNOG" id="arCOG03914">
    <property type="taxonomic scope" value="Archaea"/>
</dbReference>
<dbReference type="AlphaFoldDB" id="G7VHG1"/>
<dbReference type="Gene3D" id="2.60.40.420">
    <property type="entry name" value="Cupredoxins - blue copper proteins"/>
    <property type="match status" value="1"/>
</dbReference>
<gene>
    <name evidence="3" type="ORF">P186_1848</name>
</gene>
<dbReference type="EMBL" id="CP003098">
    <property type="protein sequence ID" value="AET33252.1"/>
    <property type="molecule type" value="Genomic_DNA"/>
</dbReference>
<dbReference type="GeneID" id="11596342"/>
<keyword evidence="1" id="KW-0479">Metal-binding</keyword>
<dbReference type="BioCyc" id="PSP1104324:GJSN-1808-MONOMER"/>
<sequence length="146" mass="16292">MGHIWVEVITGNLEGTARRSVKALVDTGATLTEPLKEHVKVEAGSVELWEIVNDAASMPHPMHLHGFPMWVVERRNSPRQVAELAVDYRGRLPTDLGLKDTVLIWPGETVKAVVKFDVAERGQLFPFHCHNLEHEDGGLMINISIL</sequence>
<dbReference type="HOGENOM" id="CLU_1773279_0_0_2"/>
<dbReference type="GO" id="GO:0005507">
    <property type="term" value="F:copper ion binding"/>
    <property type="evidence" value="ECO:0007669"/>
    <property type="project" value="InterPro"/>
</dbReference>
<dbReference type="InterPro" id="IPR008972">
    <property type="entry name" value="Cupredoxin"/>
</dbReference>
<keyword evidence="4" id="KW-1185">Reference proteome</keyword>
<reference evidence="3 4" key="1">
    <citation type="journal article" date="2012" name="J. Bacteriol.">
        <title>Complete genome sequence of strain 1860, a crenarchaeon of the genus pyrobaculum able to grow with various electron acceptors.</title>
        <authorList>
            <person name="Mardanov A.V."/>
            <person name="Gumerov V.M."/>
            <person name="Slobodkina G.B."/>
            <person name="Beletsky A.V."/>
            <person name="Bonch-Osmolovskaya E.A."/>
            <person name="Ravin N.V."/>
            <person name="Skryabin K.G."/>
        </authorList>
    </citation>
    <scope>NUCLEOTIDE SEQUENCE [LARGE SCALE GENOMIC DNA]</scope>
    <source>
        <strain evidence="3 4">1860</strain>
    </source>
</reference>
<dbReference type="GO" id="GO:0016491">
    <property type="term" value="F:oxidoreductase activity"/>
    <property type="evidence" value="ECO:0007669"/>
    <property type="project" value="InterPro"/>
</dbReference>
<evidence type="ECO:0000259" key="2">
    <source>
        <dbReference type="Pfam" id="PF07731"/>
    </source>
</evidence>
<evidence type="ECO:0000313" key="3">
    <source>
        <dbReference type="EMBL" id="AET33252.1"/>
    </source>
</evidence>
<dbReference type="RefSeq" id="WP_014289077.1">
    <property type="nucleotide sequence ID" value="NC_016645.1"/>
</dbReference>
<dbReference type="SUPFAM" id="SSF49503">
    <property type="entry name" value="Cupredoxins"/>
    <property type="match status" value="1"/>
</dbReference>
<dbReference type="eggNOG" id="arCOG03741">
    <property type="taxonomic scope" value="Archaea"/>
</dbReference>
<proteinExistence type="predicted"/>